<protein>
    <submittedName>
        <fullName evidence="1">Uncharacterized protein</fullName>
    </submittedName>
</protein>
<name>A0A2M7W5Q7_9BACT</name>
<organism evidence="1 2">
    <name type="scientific">Candidatus Berkelbacteria bacterium CG_4_10_14_0_2_um_filter_35_9_33_12</name>
    <dbReference type="NCBI Taxonomy" id="1974499"/>
    <lineage>
        <taxon>Bacteria</taxon>
        <taxon>Candidatus Berkelbacteria</taxon>
    </lineage>
</organism>
<evidence type="ECO:0000313" key="1">
    <source>
        <dbReference type="EMBL" id="PJA21005.1"/>
    </source>
</evidence>
<evidence type="ECO:0000313" key="2">
    <source>
        <dbReference type="Proteomes" id="UP000230137"/>
    </source>
</evidence>
<dbReference type="Proteomes" id="UP000230137">
    <property type="component" value="Unassembled WGS sequence"/>
</dbReference>
<proteinExistence type="predicted"/>
<sequence>MKKAFTLDHWAEKIVLEFAISKKCEYLSHGKDIHPYVDNPGLSLFKMRSGCHPVVSSSLGEGFMKKNDISTIEINIKELCNKYDFFIYFTKQDNNGLYKIINIYHKKSSNSGLFVNEFVKVSNWLGLKMEIMCY</sequence>
<comment type="caution">
    <text evidence="1">The sequence shown here is derived from an EMBL/GenBank/DDBJ whole genome shotgun (WGS) entry which is preliminary data.</text>
</comment>
<gene>
    <name evidence="1" type="ORF">COX60_00105</name>
</gene>
<dbReference type="AlphaFoldDB" id="A0A2M7W5Q7"/>
<accession>A0A2M7W5Q7</accession>
<reference evidence="2" key="1">
    <citation type="submission" date="2017-09" db="EMBL/GenBank/DDBJ databases">
        <title>Depth-based differentiation of microbial function through sediment-hosted aquifers and enrichment of novel symbionts in the deep terrestrial subsurface.</title>
        <authorList>
            <person name="Probst A.J."/>
            <person name="Ladd B."/>
            <person name="Jarett J.K."/>
            <person name="Geller-Mcgrath D.E."/>
            <person name="Sieber C.M.K."/>
            <person name="Emerson J.B."/>
            <person name="Anantharaman K."/>
            <person name="Thomas B.C."/>
            <person name="Malmstrom R."/>
            <person name="Stieglmeier M."/>
            <person name="Klingl A."/>
            <person name="Woyke T."/>
            <person name="Ryan C.M."/>
            <person name="Banfield J.F."/>
        </authorList>
    </citation>
    <scope>NUCLEOTIDE SEQUENCE [LARGE SCALE GENOMIC DNA]</scope>
</reference>
<dbReference type="EMBL" id="PFQF01000003">
    <property type="protein sequence ID" value="PJA21005.1"/>
    <property type="molecule type" value="Genomic_DNA"/>
</dbReference>